<evidence type="ECO:0000313" key="1">
    <source>
        <dbReference type="EMBL" id="KKP47735.1"/>
    </source>
</evidence>
<sequence length="78" mass="8397">MVENSGGRKIPFVRIPGRHITADEATKAVIAGVCHGIAFYSGTPEIPALILNGFGMAISFTTNDLMVFEAMDKNEENL</sequence>
<name>A0A0G0C984_9BACT</name>
<protein>
    <submittedName>
        <fullName evidence="1">Uncharacterized protein</fullName>
    </submittedName>
</protein>
<accession>A0A0G0C984</accession>
<comment type="caution">
    <text evidence="1">The sequence shown here is derived from an EMBL/GenBank/DDBJ whole genome shotgun (WGS) entry which is preliminary data.</text>
</comment>
<organism evidence="1 2">
    <name type="scientific">Candidatus Woesebacteria bacterium GW2011_GWA2_33_28</name>
    <dbReference type="NCBI Taxonomy" id="1618561"/>
    <lineage>
        <taxon>Bacteria</taxon>
        <taxon>Candidatus Woeseibacteriota</taxon>
    </lineage>
</organism>
<dbReference type="AlphaFoldDB" id="A0A0G0C984"/>
<reference evidence="1 2" key="1">
    <citation type="journal article" date="2015" name="Nature">
        <title>rRNA introns, odd ribosomes, and small enigmatic genomes across a large radiation of phyla.</title>
        <authorList>
            <person name="Brown C.T."/>
            <person name="Hug L.A."/>
            <person name="Thomas B.C."/>
            <person name="Sharon I."/>
            <person name="Castelle C.J."/>
            <person name="Singh A."/>
            <person name="Wilkins M.J."/>
            <person name="Williams K.H."/>
            <person name="Banfield J.F."/>
        </authorList>
    </citation>
    <scope>NUCLEOTIDE SEQUENCE [LARGE SCALE GENOMIC DNA]</scope>
</reference>
<proteinExistence type="predicted"/>
<dbReference type="Proteomes" id="UP000033995">
    <property type="component" value="Unassembled WGS sequence"/>
</dbReference>
<dbReference type="EMBL" id="LBOZ01000003">
    <property type="protein sequence ID" value="KKP47735.1"/>
    <property type="molecule type" value="Genomic_DNA"/>
</dbReference>
<evidence type="ECO:0000313" key="2">
    <source>
        <dbReference type="Proteomes" id="UP000033995"/>
    </source>
</evidence>
<gene>
    <name evidence="1" type="ORF">UR38_C0003G0140</name>
</gene>